<dbReference type="EMBL" id="JACHGB010000005">
    <property type="protein sequence ID" value="MBB5272889.1"/>
    <property type="molecule type" value="Genomic_DNA"/>
</dbReference>
<accession>A0A7W8HIW2</accession>
<keyword evidence="5" id="KW-1185">Reference proteome</keyword>
<dbReference type="Pfam" id="PF03610">
    <property type="entry name" value="EIIA-man"/>
    <property type="match status" value="1"/>
</dbReference>
<dbReference type="InterPro" id="IPR051471">
    <property type="entry name" value="Bacterial_PTS_sugar_comp"/>
</dbReference>
<organism evidence="4 5">
    <name type="scientific">Quisquiliibacterium transsilvanicum</name>
    <dbReference type="NCBI Taxonomy" id="1549638"/>
    <lineage>
        <taxon>Bacteria</taxon>
        <taxon>Pseudomonadati</taxon>
        <taxon>Pseudomonadota</taxon>
        <taxon>Betaproteobacteria</taxon>
        <taxon>Burkholderiales</taxon>
        <taxon>Burkholderiaceae</taxon>
        <taxon>Quisquiliibacterium</taxon>
    </lineage>
</organism>
<dbReference type="GO" id="GO:0016740">
    <property type="term" value="F:transferase activity"/>
    <property type="evidence" value="ECO:0007669"/>
    <property type="project" value="UniProtKB-KW"/>
</dbReference>
<dbReference type="Gene3D" id="3.40.50.510">
    <property type="entry name" value="Phosphotransferase system, mannose-type IIA component"/>
    <property type="match status" value="1"/>
</dbReference>
<dbReference type="PROSITE" id="PS51096">
    <property type="entry name" value="PTS_EIIA_TYPE_4"/>
    <property type="match status" value="1"/>
</dbReference>
<dbReference type="PANTHER" id="PTHR33799:SF1">
    <property type="entry name" value="PTS SYSTEM MANNOSE-SPECIFIC EIIAB COMPONENT-RELATED"/>
    <property type="match status" value="1"/>
</dbReference>
<feature type="region of interest" description="Disordered" evidence="2">
    <location>
        <begin position="122"/>
        <end position="145"/>
    </location>
</feature>
<feature type="domain" description="PTS EIIA type-4" evidence="3">
    <location>
        <begin position="1"/>
        <end position="117"/>
    </location>
</feature>
<name>A0A7W8HIW2_9BURK</name>
<evidence type="ECO:0000313" key="5">
    <source>
        <dbReference type="Proteomes" id="UP000532440"/>
    </source>
</evidence>
<protein>
    <submittedName>
        <fullName evidence="4">PTS system ascorbate-specific IIA component</fullName>
    </submittedName>
</protein>
<dbReference type="RefSeq" id="WP_221302817.1">
    <property type="nucleotide sequence ID" value="NZ_BAABEW010000012.1"/>
</dbReference>
<dbReference type="GO" id="GO:0016020">
    <property type="term" value="C:membrane"/>
    <property type="evidence" value="ECO:0007669"/>
    <property type="project" value="InterPro"/>
</dbReference>
<evidence type="ECO:0000256" key="2">
    <source>
        <dbReference type="SAM" id="MobiDB-lite"/>
    </source>
</evidence>
<proteinExistence type="predicted"/>
<evidence type="ECO:0000256" key="1">
    <source>
        <dbReference type="ARBA" id="ARBA00022679"/>
    </source>
</evidence>
<feature type="compositionally biased region" description="Acidic residues" evidence="2">
    <location>
        <begin position="134"/>
        <end position="145"/>
    </location>
</feature>
<gene>
    <name evidence="4" type="ORF">HNQ70_002912</name>
</gene>
<dbReference type="InterPro" id="IPR004701">
    <property type="entry name" value="PTS_EIIA_man-typ"/>
</dbReference>
<evidence type="ECO:0000259" key="3">
    <source>
        <dbReference type="PROSITE" id="PS51096"/>
    </source>
</evidence>
<dbReference type="GO" id="GO:0009401">
    <property type="term" value="P:phosphoenolpyruvate-dependent sugar phosphotransferase system"/>
    <property type="evidence" value="ECO:0007669"/>
    <property type="project" value="InterPro"/>
</dbReference>
<dbReference type="SUPFAM" id="SSF53062">
    <property type="entry name" value="PTS system fructose IIA component-like"/>
    <property type="match status" value="1"/>
</dbReference>
<sequence>MSHEPLGTALIHCTRHIFGRMPPQLAALDVIPDEDPAAALAGARELMSRINDGSGVLVLTDIYGATPSRIAAKLAEPHRVVVIAGVNLPLLVKALYNRRVPLDEVTDMLSESARNAILEIVPQAAPGDAADGSTGEEDGEGNAKA</sequence>
<dbReference type="PANTHER" id="PTHR33799">
    <property type="entry name" value="PTS PERMEASE-RELATED-RELATED"/>
    <property type="match status" value="1"/>
</dbReference>
<dbReference type="Proteomes" id="UP000532440">
    <property type="component" value="Unassembled WGS sequence"/>
</dbReference>
<keyword evidence="1" id="KW-0808">Transferase</keyword>
<comment type="caution">
    <text evidence="4">The sequence shown here is derived from an EMBL/GenBank/DDBJ whole genome shotgun (WGS) entry which is preliminary data.</text>
</comment>
<dbReference type="AlphaFoldDB" id="A0A7W8HIW2"/>
<dbReference type="InterPro" id="IPR036662">
    <property type="entry name" value="PTS_EIIA_man-typ_sf"/>
</dbReference>
<reference evidence="4 5" key="1">
    <citation type="submission" date="2020-08" db="EMBL/GenBank/DDBJ databases">
        <title>Genomic Encyclopedia of Type Strains, Phase IV (KMG-IV): sequencing the most valuable type-strain genomes for metagenomic binning, comparative biology and taxonomic classification.</title>
        <authorList>
            <person name="Goeker M."/>
        </authorList>
    </citation>
    <scope>NUCLEOTIDE SEQUENCE [LARGE SCALE GENOMIC DNA]</scope>
    <source>
        <strain evidence="4 5">DSM 29781</strain>
    </source>
</reference>
<evidence type="ECO:0000313" key="4">
    <source>
        <dbReference type="EMBL" id="MBB5272889.1"/>
    </source>
</evidence>